<dbReference type="EMBL" id="BQNB010017262">
    <property type="protein sequence ID" value="GJT61151.1"/>
    <property type="molecule type" value="Genomic_DNA"/>
</dbReference>
<dbReference type="Proteomes" id="UP001151760">
    <property type="component" value="Unassembled WGS sequence"/>
</dbReference>
<sequence>MSRNCLITTWDRFVESVKNRFGLSKYKDPQRALSKLLQQWTVEDYQREFEKLMNRVTGIPDSLLTSFYIFGLKLHLQQELLASKPLTLGYVFLLARMIEACLEDNRSTTTIAKPNDLVHVQHLEETTFHKSNKVEETEARIEVTVHNKKATTEKEKTIKETTDTLTSLQSEVASLEAKRSLDANEEVKKSHTRVHGLEKQDEKLLIKLQLNNNFREALETKDLKKKMIDLNPTLHDLQEVKTTSACPNKPIVFIKQS</sequence>
<reference evidence="2" key="1">
    <citation type="journal article" date="2022" name="Int. J. Mol. Sci.">
        <title>Draft Genome of Tanacetum Coccineum: Genomic Comparison of Closely Related Tanacetum-Family Plants.</title>
        <authorList>
            <person name="Yamashiro T."/>
            <person name="Shiraishi A."/>
            <person name="Nakayama K."/>
            <person name="Satake H."/>
        </authorList>
    </citation>
    <scope>NUCLEOTIDE SEQUENCE</scope>
</reference>
<evidence type="ECO:0000313" key="3">
    <source>
        <dbReference type="Proteomes" id="UP001151760"/>
    </source>
</evidence>
<evidence type="ECO:0000313" key="2">
    <source>
        <dbReference type="EMBL" id="GJT61151.1"/>
    </source>
</evidence>
<dbReference type="Pfam" id="PF03732">
    <property type="entry name" value="Retrotrans_gag"/>
    <property type="match status" value="1"/>
</dbReference>
<name>A0ABQ5FCZ6_9ASTR</name>
<comment type="caution">
    <text evidence="2">The sequence shown here is derived from an EMBL/GenBank/DDBJ whole genome shotgun (WGS) entry which is preliminary data.</text>
</comment>
<proteinExistence type="predicted"/>
<gene>
    <name evidence="2" type="ORF">Tco_1004684</name>
</gene>
<keyword evidence="3" id="KW-1185">Reference proteome</keyword>
<protein>
    <submittedName>
        <fullName evidence="2">Myosin heavy chain-related protein</fullName>
    </submittedName>
</protein>
<feature type="domain" description="Retrotransposon gag" evidence="1">
    <location>
        <begin position="7"/>
        <end position="73"/>
    </location>
</feature>
<reference evidence="2" key="2">
    <citation type="submission" date="2022-01" db="EMBL/GenBank/DDBJ databases">
        <authorList>
            <person name="Yamashiro T."/>
            <person name="Shiraishi A."/>
            <person name="Satake H."/>
            <person name="Nakayama K."/>
        </authorList>
    </citation>
    <scope>NUCLEOTIDE SEQUENCE</scope>
</reference>
<organism evidence="2 3">
    <name type="scientific">Tanacetum coccineum</name>
    <dbReference type="NCBI Taxonomy" id="301880"/>
    <lineage>
        <taxon>Eukaryota</taxon>
        <taxon>Viridiplantae</taxon>
        <taxon>Streptophyta</taxon>
        <taxon>Embryophyta</taxon>
        <taxon>Tracheophyta</taxon>
        <taxon>Spermatophyta</taxon>
        <taxon>Magnoliopsida</taxon>
        <taxon>eudicotyledons</taxon>
        <taxon>Gunneridae</taxon>
        <taxon>Pentapetalae</taxon>
        <taxon>asterids</taxon>
        <taxon>campanulids</taxon>
        <taxon>Asterales</taxon>
        <taxon>Asteraceae</taxon>
        <taxon>Asteroideae</taxon>
        <taxon>Anthemideae</taxon>
        <taxon>Anthemidinae</taxon>
        <taxon>Tanacetum</taxon>
    </lineage>
</organism>
<evidence type="ECO:0000259" key="1">
    <source>
        <dbReference type="Pfam" id="PF03732"/>
    </source>
</evidence>
<accession>A0ABQ5FCZ6</accession>
<dbReference type="InterPro" id="IPR005162">
    <property type="entry name" value="Retrotrans_gag_dom"/>
</dbReference>